<feature type="compositionally biased region" description="Acidic residues" evidence="3">
    <location>
        <begin position="1245"/>
        <end position="1260"/>
    </location>
</feature>
<dbReference type="PANTHER" id="PTHR24366:SF158">
    <property type="entry name" value="PLATELET GLYCOPROTEIN IB ALPHA CHAIN-LIKE-RELATED"/>
    <property type="match status" value="1"/>
</dbReference>
<dbReference type="SMART" id="SM00364">
    <property type="entry name" value="LRR_BAC"/>
    <property type="match status" value="4"/>
</dbReference>
<feature type="region of interest" description="Disordered" evidence="3">
    <location>
        <begin position="1562"/>
        <end position="1589"/>
    </location>
</feature>
<feature type="region of interest" description="Disordered" evidence="3">
    <location>
        <begin position="1239"/>
        <end position="1271"/>
    </location>
</feature>
<dbReference type="Gene3D" id="3.80.10.10">
    <property type="entry name" value="Ribonuclease Inhibitor"/>
    <property type="match status" value="1"/>
</dbReference>
<dbReference type="EMBL" id="CCKQ01012919">
    <property type="protein sequence ID" value="CDW84552.1"/>
    <property type="molecule type" value="Genomic_DNA"/>
</dbReference>
<feature type="region of interest" description="Disordered" evidence="3">
    <location>
        <begin position="1915"/>
        <end position="1957"/>
    </location>
</feature>
<sequence>MKKQLQLLEQSKNQSQSPNLLHAAKNQQSTKQSKNFNPSLGKQPMSLDFYEKNLTDIKDILISSARDEQIQYKQRDNKHRKQAQQFQKQQGSKPMILSKAGEYDTSLIDMSRDDGDFIRTQGNMTKLQMLKCELIDEEKQSNGYTVQCKKEKDQTGTSSNCRNLIQQSRNQNLEQRYSEMNTTQQMAYTLNNNSFNQEEPLLQLFPLQSLDNNQMHSPQQQIFQFFSPSKLLANNKIDKRNTQNFMEFKKSFQKNSKTQREEVNDNEEELIIINDQTHKNSEKIYRNHLDAPIIQSVQQSKKILVIDTIENPETIAHLQENLNSKLYKNETDDFYMSTDRQGGPLLKNDLVRDVLRQSKNEFSSAAQLSEIQSQGDLLQPNSLSSLKQSQIQTKKNSPHRRPASQNKERSSFKKKHNLLRNESNNSSEFEENAGVTSGYEKNYQQKRFLKKGEDYDSQKPSSEQQKQDRLQAVSSMDSQYDLVTLQNIQPFTKNKNVLLELNLRLVNMKDVDPQLFKSNRYLKYIDLRNNRLKEIPEEIGQLQNLWKLRIDYNYLTQLPKSLSQLARLEYFSASQNKLTYLPDNLFHASSQISVLILNDNKLRDLQNSINHLQNLNVLLLHNNHLTELPFSLCNLKEIAEFSLDWLAYKDIIKTSNRHLKGTNARQTITDFQMFLRAFQLVAQLNKLPIDKVHFTHFLMYFHRLTIASDIQNILYTQKRRTIFHLMALNGQTYLFQDIIENFSDLYLDINKTDSDESTPFVLAIRNKRKEFVKYLLTLPLTNINRPSQKYGHPLHLAIKSHEFKLALRLLKGCQMIHQRHLDVNNVSEDGNNSMHYLFSNFYIQPEICTEIAKQLIKRGININLKNKNGYSPLQIAIIGGQNAALQFAIDFNKAQRKNEKDTQIFNFNQKGGKLNQNCLYLSIQQNNIRVISTILNSDEVMDFLAVDDEGRFPKDICPYNSPVYKLLCQYEKRIHRKLYDLIQSESHNADSNGQYQETKPEVVQYFLNKRNYESPQKIRKKILEKAQQQQDKTAKKRKSFIRGKSQINANKLNENDNFQQSKNNNESKQGHHRLFSANQKGSTDKINLVQDLESSEDEQEDDNMNFNGNSPNSGGLMSVNFSMVSSRQKQQVKPSITPLMQKELSIDVLMKAESKYEFQIPTISSKAQLQRKGSITSSDESQASKTVDIGMRDSDELKTHRDNDYGFTIQYQQVTQSTKQRVFASKNKIQNIKDKQESIVKEKFEDDEDDANVPEEEGSGENELQKPQTRLFTKSPSQKAFFLNENFQDPDMILLAKNILDEVSKSQIKYQPHHLSNINHLQLHGYPTIPTQEMINMTSQVQLQNQSMSAFPEYNVQLSDASYIYQVQDDSIGIQAPFDPSKNIKIGVGLLKSANHKFNDITQIPVKNDYQIYEEFYYLLASSNYTQCMQFLLANIENGIILSRYFIDFVYILSLQLKIKMIQQLMFEKPETDQNEKRISKNLYELFMFELINNHEVKIYDSLQKYSCVTLRPSSKQIMILDQKSSEKMKTVYVDGPILKVQLKKSPSLVINENIEFKQQEVATNRSNASQSNNKDVGSTTQSINKGLTPKPPLFDIKQMIQGRKSLDFEKNSKTQQSIKGQEFLKQIKKPLFDREQERMKESNDSFSRKTSLVNNSSQNISKKNSVTQFQQNYQALFKNSTTQMTQNKVFSIHALNSNSYRKIQQKGAGQKIVMIEKNKKHLKQLDIKKTPVNDNRNKSAFSQNKVKKYLATPANRKTTATAIKQIDSRMKLVDYQINSQRDSNYYKLANFSAPGKQRKSNNSNIQSRNSSNKIFMTDESMGRNSVKHSQQKEEDIYTETKFQLSEKVKRRDQQINPVFRDSKLQIQLFSQDEDADFCHETLRLREHLDVLKDSHINKMDKVHESAIKRKQMFSSHNYPFDQKKSITSQSIDKNKYNSSKNKIQNQVDNNITDSSDSHLEKKIKSLYRNSEQHKPKPSNVESQLAQALTTKNQTTRTMPYQQDKLWNRNTNMTSKNKNNNMLYGNDDL</sequence>
<feature type="region of interest" description="Disordered" evidence="3">
    <location>
        <begin position="1793"/>
        <end position="1835"/>
    </location>
</feature>
<dbReference type="SMART" id="SM00248">
    <property type="entry name" value="ANK"/>
    <property type="match status" value="5"/>
</dbReference>
<dbReference type="InterPro" id="IPR032675">
    <property type="entry name" value="LRR_dom_sf"/>
</dbReference>
<feature type="region of interest" description="Disordered" evidence="3">
    <location>
        <begin position="1024"/>
        <end position="1070"/>
    </location>
</feature>
<feature type="compositionally biased region" description="Polar residues" evidence="3">
    <location>
        <begin position="7"/>
        <end position="40"/>
    </location>
</feature>
<feature type="region of interest" description="Disordered" evidence="3">
    <location>
        <begin position="385"/>
        <end position="441"/>
    </location>
</feature>
<feature type="region of interest" description="Disordered" evidence="3">
    <location>
        <begin position="452"/>
        <end position="471"/>
    </location>
</feature>
<feature type="compositionally biased region" description="Polar residues" evidence="3">
    <location>
        <begin position="385"/>
        <end position="395"/>
    </location>
</feature>
<name>A0A078ATL7_STYLE</name>
<dbReference type="SUPFAM" id="SSF48403">
    <property type="entry name" value="Ankyrin repeat"/>
    <property type="match status" value="1"/>
</dbReference>
<dbReference type="PANTHER" id="PTHR24366">
    <property type="entry name" value="IG(IMMUNOGLOBULIN) AND LRR(LEUCINE RICH REPEAT) DOMAINS"/>
    <property type="match status" value="1"/>
</dbReference>
<feature type="compositionally biased region" description="Low complexity" evidence="3">
    <location>
        <begin position="1801"/>
        <end position="1815"/>
    </location>
</feature>
<dbReference type="Gene3D" id="1.25.40.20">
    <property type="entry name" value="Ankyrin repeat-containing domain"/>
    <property type="match status" value="1"/>
</dbReference>
<dbReference type="SMART" id="SM00369">
    <property type="entry name" value="LRR_TYP"/>
    <property type="match status" value="3"/>
</dbReference>
<dbReference type="InterPro" id="IPR036770">
    <property type="entry name" value="Ankyrin_rpt-contain_sf"/>
</dbReference>
<dbReference type="Pfam" id="PF12796">
    <property type="entry name" value="Ank_2"/>
    <property type="match status" value="1"/>
</dbReference>
<keyword evidence="2" id="KW-0677">Repeat</keyword>
<evidence type="ECO:0000256" key="3">
    <source>
        <dbReference type="SAM" id="MobiDB-lite"/>
    </source>
</evidence>
<evidence type="ECO:0000256" key="1">
    <source>
        <dbReference type="ARBA" id="ARBA00022614"/>
    </source>
</evidence>
<dbReference type="Pfam" id="PF13855">
    <property type="entry name" value="LRR_8"/>
    <property type="match status" value="1"/>
</dbReference>
<feature type="compositionally biased region" description="Polar residues" evidence="3">
    <location>
        <begin position="1926"/>
        <end position="1955"/>
    </location>
</feature>
<feature type="region of interest" description="Disordered" evidence="3">
    <location>
        <begin position="1636"/>
        <end position="1660"/>
    </location>
</feature>
<accession>A0A078ATL7</accession>
<dbReference type="OrthoDB" id="285104at2759"/>
<feature type="compositionally biased region" description="Polar residues" evidence="3">
    <location>
        <begin position="1167"/>
        <end position="1185"/>
    </location>
</feature>
<feature type="region of interest" description="Disordered" evidence="3">
    <location>
        <begin position="1167"/>
        <end position="1198"/>
    </location>
</feature>
<evidence type="ECO:0000313" key="4">
    <source>
        <dbReference type="EMBL" id="CDW84552.1"/>
    </source>
</evidence>
<organism evidence="4 5">
    <name type="scientific">Stylonychia lemnae</name>
    <name type="common">Ciliate</name>
    <dbReference type="NCBI Taxonomy" id="5949"/>
    <lineage>
        <taxon>Eukaryota</taxon>
        <taxon>Sar</taxon>
        <taxon>Alveolata</taxon>
        <taxon>Ciliophora</taxon>
        <taxon>Intramacronucleata</taxon>
        <taxon>Spirotrichea</taxon>
        <taxon>Stichotrichia</taxon>
        <taxon>Sporadotrichida</taxon>
        <taxon>Oxytrichidae</taxon>
        <taxon>Stylonychinae</taxon>
        <taxon>Stylonychia</taxon>
    </lineage>
</organism>
<dbReference type="Proteomes" id="UP000039865">
    <property type="component" value="Unassembled WGS sequence"/>
</dbReference>
<evidence type="ECO:0000256" key="2">
    <source>
        <dbReference type="ARBA" id="ARBA00022737"/>
    </source>
</evidence>
<dbReference type="SUPFAM" id="SSF52058">
    <property type="entry name" value="L domain-like"/>
    <property type="match status" value="1"/>
</dbReference>
<dbReference type="InterPro" id="IPR003591">
    <property type="entry name" value="Leu-rich_rpt_typical-subtyp"/>
</dbReference>
<evidence type="ECO:0000313" key="5">
    <source>
        <dbReference type="Proteomes" id="UP000039865"/>
    </source>
</evidence>
<keyword evidence="5" id="KW-1185">Reference proteome</keyword>
<reference evidence="4 5" key="1">
    <citation type="submission" date="2014-06" db="EMBL/GenBank/DDBJ databases">
        <authorList>
            <person name="Swart Estienne"/>
        </authorList>
    </citation>
    <scope>NUCLEOTIDE SEQUENCE [LARGE SCALE GENOMIC DNA]</scope>
    <source>
        <strain evidence="4 5">130c</strain>
    </source>
</reference>
<feature type="compositionally biased region" description="Basic and acidic residues" evidence="3">
    <location>
        <begin position="1636"/>
        <end position="1648"/>
    </location>
</feature>
<feature type="compositionally biased region" description="Polar residues" evidence="3">
    <location>
        <begin position="1045"/>
        <end position="1067"/>
    </location>
</feature>
<dbReference type="InterPro" id="IPR001611">
    <property type="entry name" value="Leu-rich_rpt"/>
</dbReference>
<gene>
    <name evidence="4" type="primary">Contig8735.g9330</name>
    <name evidence="4" type="ORF">STYLEM_13616</name>
</gene>
<protein>
    <submittedName>
        <fullName evidence="4">Leucine rich repeat family protein</fullName>
    </submittedName>
</protein>
<keyword evidence="1" id="KW-0433">Leucine-rich repeat</keyword>
<feature type="region of interest" description="Disordered" evidence="3">
    <location>
        <begin position="1"/>
        <end position="43"/>
    </location>
</feature>
<proteinExistence type="predicted"/>
<dbReference type="PROSITE" id="PS51450">
    <property type="entry name" value="LRR"/>
    <property type="match status" value="2"/>
</dbReference>
<feature type="compositionally biased region" description="Polar residues" evidence="3">
    <location>
        <begin position="1562"/>
        <end position="1586"/>
    </location>
</feature>
<dbReference type="InParanoid" id="A0A078ATL7"/>
<dbReference type="InterPro" id="IPR002110">
    <property type="entry name" value="Ankyrin_rpt"/>
</dbReference>